<organism evidence="1 2">
    <name type="scientific">Eumeta variegata</name>
    <name type="common">Bagworm moth</name>
    <name type="synonym">Eumeta japonica</name>
    <dbReference type="NCBI Taxonomy" id="151549"/>
    <lineage>
        <taxon>Eukaryota</taxon>
        <taxon>Metazoa</taxon>
        <taxon>Ecdysozoa</taxon>
        <taxon>Arthropoda</taxon>
        <taxon>Hexapoda</taxon>
        <taxon>Insecta</taxon>
        <taxon>Pterygota</taxon>
        <taxon>Neoptera</taxon>
        <taxon>Endopterygota</taxon>
        <taxon>Lepidoptera</taxon>
        <taxon>Glossata</taxon>
        <taxon>Ditrysia</taxon>
        <taxon>Tineoidea</taxon>
        <taxon>Psychidae</taxon>
        <taxon>Oiketicinae</taxon>
        <taxon>Eumeta</taxon>
    </lineage>
</organism>
<comment type="caution">
    <text evidence="1">The sequence shown here is derived from an EMBL/GenBank/DDBJ whole genome shotgun (WGS) entry which is preliminary data.</text>
</comment>
<dbReference type="AlphaFoldDB" id="A0A4C1W790"/>
<evidence type="ECO:0000313" key="2">
    <source>
        <dbReference type="Proteomes" id="UP000299102"/>
    </source>
</evidence>
<protein>
    <submittedName>
        <fullName evidence="1">Uncharacterized protein</fullName>
    </submittedName>
</protein>
<keyword evidence="2" id="KW-1185">Reference proteome</keyword>
<sequence>MNVESMQWYLIRSLRSMCVRSCVRAYVRACVYVCVCVKSFETIHLKTEISERCELKAVLTRAENDTLPRFGHLERKNESRLSKQSIQRVCLMERSERAVLEYPMQTKLVAY</sequence>
<dbReference type="EMBL" id="BGZK01000498">
    <property type="protein sequence ID" value="GBP47228.1"/>
    <property type="molecule type" value="Genomic_DNA"/>
</dbReference>
<proteinExistence type="predicted"/>
<dbReference type="Proteomes" id="UP000299102">
    <property type="component" value="Unassembled WGS sequence"/>
</dbReference>
<name>A0A4C1W790_EUMVA</name>
<reference evidence="1 2" key="1">
    <citation type="journal article" date="2019" name="Commun. Biol.">
        <title>The bagworm genome reveals a unique fibroin gene that provides high tensile strength.</title>
        <authorList>
            <person name="Kono N."/>
            <person name="Nakamura H."/>
            <person name="Ohtoshi R."/>
            <person name="Tomita M."/>
            <person name="Numata K."/>
            <person name="Arakawa K."/>
        </authorList>
    </citation>
    <scope>NUCLEOTIDE SEQUENCE [LARGE SCALE GENOMIC DNA]</scope>
</reference>
<gene>
    <name evidence="1" type="ORF">EVAR_20232_1</name>
</gene>
<accession>A0A4C1W790</accession>
<evidence type="ECO:0000313" key="1">
    <source>
        <dbReference type="EMBL" id="GBP47228.1"/>
    </source>
</evidence>
<dbReference type="OrthoDB" id="425681at2759"/>